<comment type="subcellular location">
    <subcellularLocation>
        <location evidence="1">Cell membrane</location>
        <topology evidence="1">Multi-pass membrane protein</topology>
    </subcellularLocation>
</comment>
<dbReference type="KEGG" id="vil:CFK37_02855"/>
<feature type="transmembrane region" description="Helical" evidence="10">
    <location>
        <begin position="296"/>
        <end position="328"/>
    </location>
</feature>
<feature type="transmembrane region" description="Helical" evidence="10">
    <location>
        <begin position="80"/>
        <end position="104"/>
    </location>
</feature>
<feature type="transmembrane region" description="Helical" evidence="10">
    <location>
        <begin position="379"/>
        <end position="397"/>
    </location>
</feature>
<gene>
    <name evidence="11" type="ORF">CFK37_02855</name>
</gene>
<keyword evidence="7 10" id="KW-1133">Transmembrane helix</keyword>
<dbReference type="GO" id="GO:0015379">
    <property type="term" value="F:potassium:chloride symporter activity"/>
    <property type="evidence" value="ECO:0007669"/>
    <property type="project" value="InterPro"/>
</dbReference>
<keyword evidence="2" id="KW-0813">Transport</keyword>
<dbReference type="EMBL" id="CP022315">
    <property type="protein sequence ID" value="ASK61206.1"/>
    <property type="molecule type" value="Genomic_DNA"/>
</dbReference>
<keyword evidence="4" id="KW-0633">Potassium transport</keyword>
<keyword evidence="9 10" id="KW-0472">Membrane</keyword>
<evidence type="ECO:0000256" key="7">
    <source>
        <dbReference type="ARBA" id="ARBA00022989"/>
    </source>
</evidence>
<dbReference type="PANTHER" id="PTHR32024:SF1">
    <property type="entry name" value="KTR SYSTEM POTASSIUM UPTAKE PROTEIN B"/>
    <property type="match status" value="1"/>
</dbReference>
<feature type="transmembrane region" description="Helical" evidence="10">
    <location>
        <begin position="349"/>
        <end position="373"/>
    </location>
</feature>
<feature type="transmembrane region" description="Helical" evidence="10">
    <location>
        <begin position="47"/>
        <end position="68"/>
    </location>
</feature>
<evidence type="ECO:0000256" key="1">
    <source>
        <dbReference type="ARBA" id="ARBA00004651"/>
    </source>
</evidence>
<protein>
    <submittedName>
        <fullName evidence="11">Ktr system potassium transporter B</fullName>
    </submittedName>
</protein>
<feature type="transmembrane region" description="Helical" evidence="10">
    <location>
        <begin position="409"/>
        <end position="429"/>
    </location>
</feature>
<sequence>MHLEKQFRSRMRKTRLSPSQVLGLGFLILIAVGGLLLKLPFATKMPISWIDAFFTSASATTVTGLWVVDTHTAYTLFGQIVILVLIHIGGLGFMTFAIMLIIFFGRRIGLRQRLIIQEQLQTPIGGIIKLVKRVVFFALIIEAVGVILLSYRWVPEMGFWKGIYYSIFHVVAAFNNAGFALWPDSLSGYVGDPVVNIVITLMIMTGGIGFTVLHDIWYSKNFRSLSLHSKIMIVGTIIINVVSILVIFIIEFDNPNTLGSLSFTDKWWAAYFQGISPRTAGFNTIPIGELEEQTNVWMMLIMFIGAGSVSTGGGIKLTTFIVILLAVGSFLKQKNQNPKAFGRRIDIKIVYRALAIVVTSLAFIFIAVFILLITEDIEFLPLFFEVVSAFGTVGLSMGITAKLSVIGKLVIMFMMYLGLVGPLTIMLSVSQAEKEKIRYPAENVFTG</sequence>
<dbReference type="NCBIfam" id="TIGR00933">
    <property type="entry name" value="2a38"/>
    <property type="match status" value="1"/>
</dbReference>
<evidence type="ECO:0000256" key="3">
    <source>
        <dbReference type="ARBA" id="ARBA00022475"/>
    </source>
</evidence>
<feature type="transmembrane region" description="Helical" evidence="10">
    <location>
        <begin position="194"/>
        <end position="219"/>
    </location>
</feature>
<dbReference type="InterPro" id="IPR004772">
    <property type="entry name" value="TrkH"/>
</dbReference>
<evidence type="ECO:0000256" key="9">
    <source>
        <dbReference type="ARBA" id="ARBA00023136"/>
    </source>
</evidence>
<evidence type="ECO:0000313" key="12">
    <source>
        <dbReference type="Proteomes" id="UP000198312"/>
    </source>
</evidence>
<keyword evidence="6" id="KW-0630">Potassium</keyword>
<dbReference type="OrthoDB" id="9810952at2"/>
<evidence type="ECO:0000256" key="8">
    <source>
        <dbReference type="ARBA" id="ARBA00023065"/>
    </source>
</evidence>
<dbReference type="Pfam" id="PF02386">
    <property type="entry name" value="TrkH"/>
    <property type="match status" value="1"/>
</dbReference>
<evidence type="ECO:0000256" key="10">
    <source>
        <dbReference type="SAM" id="Phobius"/>
    </source>
</evidence>
<evidence type="ECO:0000256" key="2">
    <source>
        <dbReference type="ARBA" id="ARBA00022448"/>
    </source>
</evidence>
<reference evidence="11 12" key="1">
    <citation type="submission" date="2017-07" db="EMBL/GenBank/DDBJ databases">
        <title>Virgibacillus sp. LM2416.</title>
        <authorList>
            <person name="Tak E.J."/>
            <person name="Bae J.-W."/>
        </authorList>
    </citation>
    <scope>NUCLEOTIDE SEQUENCE [LARGE SCALE GENOMIC DNA]</scope>
    <source>
        <strain evidence="11 12">LM2416</strain>
    </source>
</reference>
<evidence type="ECO:0000256" key="5">
    <source>
        <dbReference type="ARBA" id="ARBA00022692"/>
    </source>
</evidence>
<feature type="transmembrane region" description="Helical" evidence="10">
    <location>
        <begin position="163"/>
        <end position="182"/>
    </location>
</feature>
<dbReference type="AlphaFoldDB" id="A0A220TZV8"/>
<dbReference type="InterPro" id="IPR003445">
    <property type="entry name" value="Cat_transpt"/>
</dbReference>
<evidence type="ECO:0000256" key="6">
    <source>
        <dbReference type="ARBA" id="ARBA00022958"/>
    </source>
</evidence>
<organism evidence="11 12">
    <name type="scientific">Virgibacillus phasianinus</name>
    <dbReference type="NCBI Taxonomy" id="2017483"/>
    <lineage>
        <taxon>Bacteria</taxon>
        <taxon>Bacillati</taxon>
        <taxon>Bacillota</taxon>
        <taxon>Bacilli</taxon>
        <taxon>Bacillales</taxon>
        <taxon>Bacillaceae</taxon>
        <taxon>Virgibacillus</taxon>
    </lineage>
</organism>
<dbReference type="PANTHER" id="PTHR32024">
    <property type="entry name" value="TRK SYSTEM POTASSIUM UPTAKE PROTEIN TRKG-RELATED"/>
    <property type="match status" value="1"/>
</dbReference>
<evidence type="ECO:0000313" key="11">
    <source>
        <dbReference type="EMBL" id="ASK61206.1"/>
    </source>
</evidence>
<feature type="transmembrane region" description="Helical" evidence="10">
    <location>
        <begin position="21"/>
        <end position="41"/>
    </location>
</feature>
<evidence type="ECO:0000256" key="4">
    <source>
        <dbReference type="ARBA" id="ARBA00022538"/>
    </source>
</evidence>
<keyword evidence="5 10" id="KW-0812">Transmembrane</keyword>
<name>A0A220TZV8_9BACI</name>
<accession>A0A220TZV8</accession>
<feature type="transmembrane region" description="Helical" evidence="10">
    <location>
        <begin position="134"/>
        <end position="151"/>
    </location>
</feature>
<keyword evidence="12" id="KW-1185">Reference proteome</keyword>
<keyword evidence="8" id="KW-0406">Ion transport</keyword>
<dbReference type="GO" id="GO:0005886">
    <property type="term" value="C:plasma membrane"/>
    <property type="evidence" value="ECO:0007669"/>
    <property type="project" value="UniProtKB-SubCell"/>
</dbReference>
<dbReference type="Proteomes" id="UP000198312">
    <property type="component" value="Chromosome"/>
</dbReference>
<feature type="transmembrane region" description="Helical" evidence="10">
    <location>
        <begin position="231"/>
        <end position="250"/>
    </location>
</feature>
<keyword evidence="3" id="KW-1003">Cell membrane</keyword>
<proteinExistence type="predicted"/>
<dbReference type="RefSeq" id="WP_089060483.1">
    <property type="nucleotide sequence ID" value="NZ_CP022315.1"/>
</dbReference>